<dbReference type="EMBL" id="JAKKPZ010000051">
    <property type="protein sequence ID" value="KAI1706055.1"/>
    <property type="molecule type" value="Genomic_DNA"/>
</dbReference>
<protein>
    <submittedName>
        <fullName evidence="2">Uncharacterized protein</fullName>
    </submittedName>
</protein>
<gene>
    <name evidence="2" type="ORF">DdX_13286</name>
</gene>
<feature type="chain" id="PRO_5042277248" evidence="1">
    <location>
        <begin position="24"/>
        <end position="69"/>
    </location>
</feature>
<evidence type="ECO:0000313" key="2">
    <source>
        <dbReference type="EMBL" id="KAI1706055.1"/>
    </source>
</evidence>
<evidence type="ECO:0000313" key="3">
    <source>
        <dbReference type="Proteomes" id="UP001201812"/>
    </source>
</evidence>
<sequence>MHSKLNIFLCFVLFSVVIVQTNAQFSWPSLFPSQDSGSGLYSIHSPAKFPQLNDLSGWDTFQSAFGRRR</sequence>
<keyword evidence="3" id="KW-1185">Reference proteome</keyword>
<organism evidence="2 3">
    <name type="scientific">Ditylenchus destructor</name>
    <dbReference type="NCBI Taxonomy" id="166010"/>
    <lineage>
        <taxon>Eukaryota</taxon>
        <taxon>Metazoa</taxon>
        <taxon>Ecdysozoa</taxon>
        <taxon>Nematoda</taxon>
        <taxon>Chromadorea</taxon>
        <taxon>Rhabditida</taxon>
        <taxon>Tylenchina</taxon>
        <taxon>Tylenchomorpha</taxon>
        <taxon>Sphaerularioidea</taxon>
        <taxon>Anguinidae</taxon>
        <taxon>Anguininae</taxon>
        <taxon>Ditylenchus</taxon>
    </lineage>
</organism>
<reference evidence="2" key="1">
    <citation type="submission" date="2022-01" db="EMBL/GenBank/DDBJ databases">
        <title>Genome Sequence Resource for Two Populations of Ditylenchus destructor, the Migratory Endoparasitic Phytonematode.</title>
        <authorList>
            <person name="Zhang H."/>
            <person name="Lin R."/>
            <person name="Xie B."/>
        </authorList>
    </citation>
    <scope>NUCLEOTIDE SEQUENCE</scope>
    <source>
        <strain evidence="2">BazhouSP</strain>
    </source>
</reference>
<name>A0AAD4MZ85_9BILA</name>
<comment type="caution">
    <text evidence="2">The sequence shown here is derived from an EMBL/GenBank/DDBJ whole genome shotgun (WGS) entry which is preliminary data.</text>
</comment>
<dbReference type="Proteomes" id="UP001201812">
    <property type="component" value="Unassembled WGS sequence"/>
</dbReference>
<dbReference type="AlphaFoldDB" id="A0AAD4MZ85"/>
<accession>A0AAD4MZ85</accession>
<feature type="signal peptide" evidence="1">
    <location>
        <begin position="1"/>
        <end position="23"/>
    </location>
</feature>
<evidence type="ECO:0000256" key="1">
    <source>
        <dbReference type="SAM" id="SignalP"/>
    </source>
</evidence>
<proteinExistence type="predicted"/>
<keyword evidence="1" id="KW-0732">Signal</keyword>